<dbReference type="InterPro" id="IPR011333">
    <property type="entry name" value="SKP1/BTB/POZ_sf"/>
</dbReference>
<dbReference type="InParanoid" id="A0A7M7Q6H2"/>
<dbReference type="PANTHER" id="PTHR24413">
    <property type="entry name" value="SPECKLE-TYPE POZ PROTEIN"/>
    <property type="match status" value="1"/>
</dbReference>
<dbReference type="RefSeq" id="XP_031781753.1">
    <property type="nucleotide sequence ID" value="XM_031925893.1"/>
</dbReference>
<dbReference type="OrthoDB" id="10249567at2759"/>
<evidence type="ECO:0000259" key="1">
    <source>
        <dbReference type="PROSITE" id="PS50097"/>
    </source>
</evidence>
<name>A0A7M7Q6H2_NASVI</name>
<keyword evidence="3" id="KW-1185">Reference proteome</keyword>
<dbReference type="SUPFAM" id="SSF54695">
    <property type="entry name" value="POZ domain"/>
    <property type="match status" value="1"/>
</dbReference>
<dbReference type="SMR" id="A0A7M7Q6H2"/>
<dbReference type="PROSITE" id="PS50097">
    <property type="entry name" value="BTB"/>
    <property type="match status" value="1"/>
</dbReference>
<organism evidence="2 3">
    <name type="scientific">Nasonia vitripennis</name>
    <name type="common">Parasitic wasp</name>
    <dbReference type="NCBI Taxonomy" id="7425"/>
    <lineage>
        <taxon>Eukaryota</taxon>
        <taxon>Metazoa</taxon>
        <taxon>Ecdysozoa</taxon>
        <taxon>Arthropoda</taxon>
        <taxon>Hexapoda</taxon>
        <taxon>Insecta</taxon>
        <taxon>Pterygota</taxon>
        <taxon>Neoptera</taxon>
        <taxon>Endopterygota</taxon>
        <taxon>Hymenoptera</taxon>
        <taxon>Apocrita</taxon>
        <taxon>Proctotrupomorpha</taxon>
        <taxon>Chalcidoidea</taxon>
        <taxon>Pteromalidae</taxon>
        <taxon>Pteromalinae</taxon>
        <taxon>Nasonia</taxon>
    </lineage>
</organism>
<dbReference type="Gene3D" id="3.30.710.10">
    <property type="entry name" value="Potassium Channel Kv1.1, Chain A"/>
    <property type="match status" value="1"/>
</dbReference>
<evidence type="ECO:0000313" key="2">
    <source>
        <dbReference type="EnsemblMetazoa" id="XP_031781753"/>
    </source>
</evidence>
<dbReference type="InterPro" id="IPR000210">
    <property type="entry name" value="BTB/POZ_dom"/>
</dbReference>
<dbReference type="GeneID" id="103318036"/>
<evidence type="ECO:0000313" key="3">
    <source>
        <dbReference type="Proteomes" id="UP000002358"/>
    </source>
</evidence>
<dbReference type="OMA" id="MSVENIC"/>
<dbReference type="Proteomes" id="UP000002358">
    <property type="component" value="Chromosome 1"/>
</dbReference>
<reference evidence="2" key="1">
    <citation type="submission" date="2021-01" db="UniProtKB">
        <authorList>
            <consortium name="EnsemblMetazoa"/>
        </authorList>
    </citation>
    <scope>IDENTIFICATION</scope>
</reference>
<dbReference type="KEGG" id="nvi:103318036"/>
<dbReference type="EnsemblMetazoa" id="XM_031925893">
    <property type="protein sequence ID" value="XP_031781753"/>
    <property type="gene ID" value="LOC103318036"/>
</dbReference>
<dbReference type="Pfam" id="PF00651">
    <property type="entry name" value="BTB"/>
    <property type="match status" value="1"/>
</dbReference>
<dbReference type="Gene3D" id="1.25.40.420">
    <property type="match status" value="1"/>
</dbReference>
<sequence length="134" mass="15445">MFQADMREKKENIVEIDYMKPEVMKEVLNFIYTDNIAFDLVQITDVLAAADKYQIEGLRIVCLETIVSGLSIENVVEVIAITDCYEIPELRNYTINFLALDRAKIIAEKDWDEVMKSLPPPILMKLTTVLMQQV</sequence>
<feature type="domain" description="BTB" evidence="1">
    <location>
        <begin position="1"/>
        <end position="40"/>
    </location>
</feature>
<proteinExistence type="predicted"/>
<dbReference type="AlphaFoldDB" id="A0A7M7Q6H2"/>
<accession>A0A7M7Q6H2</accession>
<protein>
    <recommendedName>
        <fullName evidence="1">BTB domain-containing protein</fullName>
    </recommendedName>
</protein>